<dbReference type="EMBL" id="DS995707">
    <property type="protein sequence ID" value="EEQ34944.1"/>
    <property type="molecule type" value="Genomic_DNA"/>
</dbReference>
<proteinExistence type="predicted"/>
<keyword evidence="2" id="KW-1185">Reference proteome</keyword>
<sequence>MELARWSPFAFKYLPNEINGRKNRSVEKRALSNASINRFQWYGKVGTEGDMPCEKVTTGEQRVRWATVDSEHGKPKIAAEKMWIKRDSKAALDINRLIAI</sequence>
<dbReference type="AlphaFoldDB" id="C5FXA4"/>
<evidence type="ECO:0000313" key="1">
    <source>
        <dbReference type="EMBL" id="EEQ34944.1"/>
    </source>
</evidence>
<dbReference type="OrthoDB" id="4205265at2759"/>
<accession>C5FXA4</accession>
<protein>
    <submittedName>
        <fullName evidence="1">Uncharacterized protein</fullName>
    </submittedName>
</protein>
<reference evidence="2" key="1">
    <citation type="journal article" date="2012" name="MBio">
        <title>Comparative genome analysis of Trichophyton rubrum and related dermatophytes reveals candidate genes involved in infection.</title>
        <authorList>
            <person name="Martinez D.A."/>
            <person name="Oliver B.G."/>
            <person name="Graeser Y."/>
            <person name="Goldberg J.M."/>
            <person name="Li W."/>
            <person name="Martinez-Rossi N.M."/>
            <person name="Monod M."/>
            <person name="Shelest E."/>
            <person name="Barton R.C."/>
            <person name="Birch E."/>
            <person name="Brakhage A.A."/>
            <person name="Chen Z."/>
            <person name="Gurr S.J."/>
            <person name="Heiman D."/>
            <person name="Heitman J."/>
            <person name="Kosti I."/>
            <person name="Rossi A."/>
            <person name="Saif S."/>
            <person name="Samalova M."/>
            <person name="Saunders C.W."/>
            <person name="Shea T."/>
            <person name="Summerbell R.C."/>
            <person name="Xu J."/>
            <person name="Young S."/>
            <person name="Zeng Q."/>
            <person name="Birren B.W."/>
            <person name="Cuomo C.A."/>
            <person name="White T.C."/>
        </authorList>
    </citation>
    <scope>NUCLEOTIDE SEQUENCE [LARGE SCALE GENOMIC DNA]</scope>
    <source>
        <strain evidence="2">ATCC MYA-4605 / CBS 113480</strain>
    </source>
</reference>
<dbReference type="GeneID" id="9225542"/>
<gene>
    <name evidence="1" type="ORF">MCYG_07763</name>
</gene>
<dbReference type="HOGENOM" id="CLU_2305421_0_0_1"/>
<dbReference type="VEuPathDB" id="FungiDB:MCYG_07763"/>
<organism evidence="1 2">
    <name type="scientific">Arthroderma otae (strain ATCC MYA-4605 / CBS 113480)</name>
    <name type="common">Microsporum canis</name>
    <dbReference type="NCBI Taxonomy" id="554155"/>
    <lineage>
        <taxon>Eukaryota</taxon>
        <taxon>Fungi</taxon>
        <taxon>Dikarya</taxon>
        <taxon>Ascomycota</taxon>
        <taxon>Pezizomycotina</taxon>
        <taxon>Eurotiomycetes</taxon>
        <taxon>Eurotiomycetidae</taxon>
        <taxon>Onygenales</taxon>
        <taxon>Arthrodermataceae</taxon>
        <taxon>Microsporum</taxon>
    </lineage>
</organism>
<dbReference type="RefSeq" id="XP_002843980.1">
    <property type="nucleotide sequence ID" value="XM_002843934.1"/>
</dbReference>
<dbReference type="Proteomes" id="UP000002035">
    <property type="component" value="Unassembled WGS sequence"/>
</dbReference>
<name>C5FXA4_ARTOC</name>
<evidence type="ECO:0000313" key="2">
    <source>
        <dbReference type="Proteomes" id="UP000002035"/>
    </source>
</evidence>